<dbReference type="EMBL" id="CP107020">
    <property type="protein sequence ID" value="UYG15540.1"/>
    <property type="molecule type" value="Genomic_DNA"/>
</dbReference>
<dbReference type="RefSeq" id="WP_263592754.1">
    <property type="nucleotide sequence ID" value="NZ_CP107020.1"/>
</dbReference>
<dbReference type="InterPro" id="IPR021408">
    <property type="entry name" value="DUF3046"/>
</dbReference>
<name>A0ABY6FXI1_9MICO</name>
<sequence>MRRSEFSALSGHVFGPTLAATYTRELVLPALGGRTAQAALAEGEDVRRVWNALCDAMEVPESRRWEIPPDQRHRR</sequence>
<dbReference type="Proteomes" id="UP001164305">
    <property type="component" value="Chromosome"/>
</dbReference>
<proteinExistence type="predicted"/>
<reference evidence="1" key="1">
    <citation type="submission" date="2022-10" db="EMBL/GenBank/DDBJ databases">
        <title>Whole-Genome Sequencing of Brachybacterium huguangmaarense BRM-3, Isolated from Betula schmidtii.</title>
        <authorList>
            <person name="Haam D."/>
        </authorList>
    </citation>
    <scope>NUCLEOTIDE SEQUENCE</scope>
    <source>
        <strain evidence="1">BRM-3</strain>
    </source>
</reference>
<accession>A0ABY6FXI1</accession>
<organism evidence="1 2">
    <name type="scientific">Brachybacterium huguangmaarense</name>
    <dbReference type="NCBI Taxonomy" id="1652028"/>
    <lineage>
        <taxon>Bacteria</taxon>
        <taxon>Bacillati</taxon>
        <taxon>Actinomycetota</taxon>
        <taxon>Actinomycetes</taxon>
        <taxon>Micrococcales</taxon>
        <taxon>Dermabacteraceae</taxon>
        <taxon>Brachybacterium</taxon>
    </lineage>
</organism>
<evidence type="ECO:0000313" key="2">
    <source>
        <dbReference type="Proteomes" id="UP001164305"/>
    </source>
</evidence>
<evidence type="ECO:0000313" key="1">
    <source>
        <dbReference type="EMBL" id="UYG15540.1"/>
    </source>
</evidence>
<dbReference type="Pfam" id="PF11248">
    <property type="entry name" value="DUF3046"/>
    <property type="match status" value="1"/>
</dbReference>
<protein>
    <submittedName>
        <fullName evidence="1">DUF3046 domain-containing protein</fullName>
    </submittedName>
</protein>
<gene>
    <name evidence="1" type="ORF">BRM3_07720</name>
</gene>
<keyword evidence="2" id="KW-1185">Reference proteome</keyword>